<dbReference type="RefSeq" id="WP_279588563.1">
    <property type="nucleotide sequence ID" value="NZ_BAAAOO010000002.1"/>
</dbReference>
<keyword evidence="2" id="KW-1185">Reference proteome</keyword>
<name>A0ABX0SD51_9ACTN</name>
<gene>
    <name evidence="1" type="ORF">FB473_000919</name>
</gene>
<reference evidence="1 2" key="1">
    <citation type="submission" date="2020-02" db="EMBL/GenBank/DDBJ databases">
        <title>Sequencing the genomes of 1000 actinobacteria strains.</title>
        <authorList>
            <person name="Klenk H.-P."/>
        </authorList>
    </citation>
    <scope>NUCLEOTIDE SEQUENCE [LARGE SCALE GENOMIC DNA]</scope>
    <source>
        <strain evidence="1 2">DSM 19609</strain>
    </source>
</reference>
<evidence type="ECO:0000313" key="1">
    <source>
        <dbReference type="EMBL" id="NIH56274.1"/>
    </source>
</evidence>
<accession>A0ABX0SD51</accession>
<organism evidence="1 2">
    <name type="scientific">Brooklawnia cerclae</name>
    <dbReference type="NCBI Taxonomy" id="349934"/>
    <lineage>
        <taxon>Bacteria</taxon>
        <taxon>Bacillati</taxon>
        <taxon>Actinomycetota</taxon>
        <taxon>Actinomycetes</taxon>
        <taxon>Propionibacteriales</taxon>
        <taxon>Propionibacteriaceae</taxon>
        <taxon>Brooklawnia</taxon>
    </lineage>
</organism>
<dbReference type="EMBL" id="JAAMOZ010000001">
    <property type="protein sequence ID" value="NIH56274.1"/>
    <property type="molecule type" value="Genomic_DNA"/>
</dbReference>
<protein>
    <submittedName>
        <fullName evidence="1">Uncharacterized protein</fullName>
    </submittedName>
</protein>
<dbReference type="Proteomes" id="UP000749311">
    <property type="component" value="Unassembled WGS sequence"/>
</dbReference>
<proteinExistence type="predicted"/>
<comment type="caution">
    <text evidence="1">The sequence shown here is derived from an EMBL/GenBank/DDBJ whole genome shotgun (WGS) entry which is preliminary data.</text>
</comment>
<evidence type="ECO:0000313" key="2">
    <source>
        <dbReference type="Proteomes" id="UP000749311"/>
    </source>
</evidence>
<sequence length="44" mass="4971">MARLVYRVIDLALSGWHNPDGSPDWAEIDPETVRRALGGRGEHR</sequence>